<reference evidence="1 2" key="1">
    <citation type="submission" date="2016-09" db="EMBL/GenBank/DDBJ databases">
        <title>The draft genome of Dichanthelium oligosanthes: A C3 panicoid grass species.</title>
        <authorList>
            <person name="Studer A.J."/>
            <person name="Schnable J.C."/>
            <person name="Brutnell T.P."/>
        </authorList>
    </citation>
    <scope>NUCLEOTIDE SEQUENCE [LARGE SCALE GENOMIC DNA]</scope>
    <source>
        <strain evidence="2">cv. Kellogg 1175</strain>
        <tissue evidence="1">Leaf</tissue>
    </source>
</reference>
<name>A0A1E5WJI9_9POAL</name>
<dbReference type="AlphaFoldDB" id="A0A1E5WJI9"/>
<sequence>MPLFVVGCGVKASLFTGHSGVEVGNCSVACVEDDIMERLPQMLCVGIGCCRINITVDLRAFTLNISRTTGHAARLREKVNAFITDQDGYWFTASDLEYTHLSGPAALSWAIPDQPNCKRAMDTASYACLSSLSKCQDAPSGGYFCRCREGSYGDPYIIDGCVPKEGQLFLHSFSAKLSLYRYFKAHLQTSHFFYLNYSFDTKVLLFGSLTNYKNLDSRL</sequence>
<dbReference type="Proteomes" id="UP000095767">
    <property type="component" value="Unassembled WGS sequence"/>
</dbReference>
<gene>
    <name evidence="1" type="ORF">BAE44_0001681</name>
</gene>
<accession>A0A1E5WJI9</accession>
<dbReference type="EMBL" id="LWDX02005981">
    <property type="protein sequence ID" value="OEL37300.1"/>
    <property type="molecule type" value="Genomic_DNA"/>
</dbReference>
<dbReference type="STRING" id="888268.A0A1E5WJI9"/>
<proteinExistence type="predicted"/>
<evidence type="ECO:0000313" key="2">
    <source>
        <dbReference type="Proteomes" id="UP000095767"/>
    </source>
</evidence>
<organism evidence="1 2">
    <name type="scientific">Dichanthelium oligosanthes</name>
    <dbReference type="NCBI Taxonomy" id="888268"/>
    <lineage>
        <taxon>Eukaryota</taxon>
        <taxon>Viridiplantae</taxon>
        <taxon>Streptophyta</taxon>
        <taxon>Embryophyta</taxon>
        <taxon>Tracheophyta</taxon>
        <taxon>Spermatophyta</taxon>
        <taxon>Magnoliopsida</taxon>
        <taxon>Liliopsida</taxon>
        <taxon>Poales</taxon>
        <taxon>Poaceae</taxon>
        <taxon>PACMAD clade</taxon>
        <taxon>Panicoideae</taxon>
        <taxon>Panicodae</taxon>
        <taxon>Paniceae</taxon>
        <taxon>Dichantheliinae</taxon>
        <taxon>Dichanthelium</taxon>
    </lineage>
</organism>
<dbReference type="OrthoDB" id="4062651at2759"/>
<keyword evidence="2" id="KW-1185">Reference proteome</keyword>
<dbReference type="PANTHER" id="PTHR33491">
    <property type="entry name" value="OSJNBA0016N04.9 PROTEIN"/>
    <property type="match status" value="1"/>
</dbReference>
<comment type="caution">
    <text evidence="1">The sequence shown here is derived from an EMBL/GenBank/DDBJ whole genome shotgun (WGS) entry which is preliminary data.</text>
</comment>
<protein>
    <recommendedName>
        <fullName evidence="3">Wall-associated receptor kinase galacturonan-binding domain-containing protein</fullName>
    </recommendedName>
</protein>
<evidence type="ECO:0008006" key="3">
    <source>
        <dbReference type="Google" id="ProtNLM"/>
    </source>
</evidence>
<evidence type="ECO:0000313" key="1">
    <source>
        <dbReference type="EMBL" id="OEL37300.1"/>
    </source>
</evidence>